<dbReference type="FunFam" id="2.130.10.10:FF:000010">
    <property type="entry name" value="Coatomer subunit alpha"/>
    <property type="match status" value="1"/>
</dbReference>
<dbReference type="GO" id="GO:0005198">
    <property type="term" value="F:structural molecule activity"/>
    <property type="evidence" value="ECO:0007669"/>
    <property type="project" value="InterPro"/>
</dbReference>
<keyword evidence="9" id="KW-0333">Golgi apparatus</keyword>
<evidence type="ECO:0000256" key="6">
    <source>
        <dbReference type="ARBA" id="ARBA00022737"/>
    </source>
</evidence>
<dbReference type="InterPro" id="IPR047312">
    <property type="entry name" value="Coatomer_alpha_WD-assoc_reg"/>
</dbReference>
<feature type="domain" description="Coatomer alpha subunit C-terminal" evidence="14">
    <location>
        <begin position="917"/>
        <end position="1291"/>
    </location>
</feature>
<dbReference type="InterPro" id="IPR016391">
    <property type="entry name" value="Coatomer_asu"/>
</dbReference>
<dbReference type="EMBL" id="VRMN01000011">
    <property type="protein sequence ID" value="KAA8491996.1"/>
    <property type="molecule type" value="Genomic_DNA"/>
</dbReference>
<dbReference type="PROSITE" id="PS50294">
    <property type="entry name" value="WD_REPEATS_REGION"/>
    <property type="match status" value="5"/>
</dbReference>
<evidence type="ECO:0000259" key="13">
    <source>
        <dbReference type="Pfam" id="PF04053"/>
    </source>
</evidence>
<feature type="domain" description="COPA/B TPR" evidence="15">
    <location>
        <begin position="668"/>
        <end position="811"/>
    </location>
</feature>
<feature type="compositionally biased region" description="Gly residues" evidence="12">
    <location>
        <begin position="176"/>
        <end position="189"/>
    </location>
</feature>
<dbReference type="InterPro" id="IPR006692">
    <property type="entry name" value="Beta-prop_COPA/B_2nd"/>
</dbReference>
<keyword evidence="8" id="KW-0653">Protein transport</keyword>
<keyword evidence="7" id="KW-0931">ER-Golgi transport</keyword>
<dbReference type="Gene3D" id="1.25.40.470">
    <property type="match status" value="1"/>
</dbReference>
<reference evidence="17" key="1">
    <citation type="journal article" date="2019" name="Nat. Commun.">
        <title>Expansion of phycobilisome linker gene families in mesophilic red algae.</title>
        <authorList>
            <person name="Lee J."/>
            <person name="Kim D."/>
            <person name="Bhattacharya D."/>
            <person name="Yoon H.S."/>
        </authorList>
    </citation>
    <scope>NUCLEOTIDE SEQUENCE [LARGE SCALE GENOMIC DNA]</scope>
    <source>
        <strain evidence="17">CCMP 1328</strain>
    </source>
</reference>
<dbReference type="Pfam" id="PF06957">
    <property type="entry name" value="COPI_C"/>
    <property type="match status" value="1"/>
</dbReference>
<keyword evidence="10" id="KW-0472">Membrane</keyword>
<evidence type="ECO:0000313" key="17">
    <source>
        <dbReference type="Proteomes" id="UP000324585"/>
    </source>
</evidence>
<dbReference type="InterPro" id="IPR050844">
    <property type="entry name" value="Coatomer_complex_subunit"/>
</dbReference>
<accession>A0A5J4YKQ3</accession>
<dbReference type="GO" id="GO:0006890">
    <property type="term" value="P:retrograde vesicle-mediated transport, Golgi to endoplasmic reticulum"/>
    <property type="evidence" value="ECO:0007669"/>
    <property type="project" value="TreeGrafter"/>
</dbReference>
<evidence type="ECO:0000256" key="2">
    <source>
        <dbReference type="ARBA" id="ARBA00004496"/>
    </source>
</evidence>
<dbReference type="InterPro" id="IPR001680">
    <property type="entry name" value="WD40_rpt"/>
</dbReference>
<dbReference type="PROSITE" id="PS00678">
    <property type="entry name" value="WD_REPEATS_1"/>
    <property type="match status" value="1"/>
</dbReference>
<dbReference type="Pfam" id="PF23953">
    <property type="entry name" value="TPR_COPA_B"/>
    <property type="match status" value="1"/>
</dbReference>
<organism evidence="16 17">
    <name type="scientific">Porphyridium purpureum</name>
    <name type="common">Red alga</name>
    <name type="synonym">Porphyridium cruentum</name>
    <dbReference type="NCBI Taxonomy" id="35688"/>
    <lineage>
        <taxon>Eukaryota</taxon>
        <taxon>Rhodophyta</taxon>
        <taxon>Bangiophyceae</taxon>
        <taxon>Porphyridiales</taxon>
        <taxon>Porphyridiaceae</taxon>
        <taxon>Porphyridium</taxon>
    </lineage>
</organism>
<comment type="subcellular location">
    <subcellularLocation>
        <location evidence="2">Cytoplasm</location>
    </subcellularLocation>
    <subcellularLocation>
        <location evidence="1">Golgi apparatus membrane</location>
        <topology evidence="1">Peripheral membrane protein</topology>
        <orientation evidence="1">Cytoplasmic side</orientation>
    </subcellularLocation>
</comment>
<evidence type="ECO:0000256" key="5">
    <source>
        <dbReference type="ARBA" id="ARBA00022574"/>
    </source>
</evidence>
<feature type="repeat" description="WD" evidence="11">
    <location>
        <begin position="219"/>
        <end position="260"/>
    </location>
</feature>
<evidence type="ECO:0000256" key="4">
    <source>
        <dbReference type="ARBA" id="ARBA00022490"/>
    </source>
</evidence>
<sequence length="1291" mass="142397">MLTKFETKSNRVKGLAFHPKRPWVLSTLHSGSIQLWDYRMGTLIDRFEEHEGPVRGIDFHPTQPLFVSGGDDYKIKIWNYKLRRCLFTLMGHLDYIRTVYFHKEHPWIVSASDDQTVRIWNWQNRSCLAVLTGHNHYVMCASFHPYEDLVVSAALDQTLRVWDLSALRQKSVKAPGGPGSSSGGGGGLEGMSNSMRSQLPAAVNADLFGSSEVTVKYVLEGHSRGVNWAQFHPTLPLIISGADDRLIKLWRMSETKAWEVDVFRGHFNNVSCVMFHPKLDLVISNSEDKTIRVWDLNRRTCLYTFRRDSDRFWILAVHPTLNLIASGHDSGMLVFKLERERPAFNALSDRLIYVKDRYARALDFDNGRDTPMFALAGKQGGASGSGSGLDSMMGDFGGMVSSGGAARPIKARSMSYNAQENAILLNYDAEGGSYELYVVPKGSGSGGENVVEPRRGFGSCAVFVGRNRFASLEQGKTVVVRDLHNEVTKRVPVMLPGADMMYVAGPGFVLLRNEETVAMQDLQQRKITAQVSASSVRYVVWSEDMNRVALLGKHVLLICSRKLEVLATIHESIRIKSAAWDDSGVLLYTTLNHLKYCLPNGDNGIVSTLENTIYITRVRGPAVCYLDREGNPGLMPIDPSEFTFKLLLLRKRYDDVKRMIAESRLPGQAIIAYLQKKGFPEVALHFVRDETTRFALAVDSGSVEVALESAKVLDRPDAWNRLADVALAQGNVDVVEMCLQKTKSLEKLAFLYVLLGDFERLRKMAQIAENAGNYMAVFQIMMYLGDYEGMTRVLASCAQVPLGKLCARSHGLDELADELVGEEGASIPHAPQQQQLMMPPIPIGASENWPLLQISRGMFKRDPNSQGEFEEPALDYYEDAATFAESERDGFLDDENYVGRKTATAAPVLDPFAKELEQQAATSKAEGGGGGWGDDDFDLDLPVDLPGAAAPSLGAEGDGLEPQEDEYGRVADTETDHSVYYVPPKAGVGIEARWTRSSKLPGELVAAGAFDEAMKLLARQVGACMFGPMKEIMSSVYLGCRGATPASMNTRSNALFVKSALGPDRPYCMLTLPFVKERFSAGAQLFTQGKFSDALAVFAKLLLCIPLVVVGTMEDVNEVKATLGLCREYVMGLLLEQQQRKAKADGNAAAQMQLSALFTHCKLAPAHAQLTLRAAMGAAYSTKNFIFASGFARRLLDSSPKPDLAASARKMIQFCDQNMSNACEIDYDDRRDFVLNMGTLQPLYTGSPRDECPLCAAQYSPEFKSTVCVVCKVAKVGASAEGLRISTVQMR</sequence>
<dbReference type="PIRSF" id="PIRSF003354">
    <property type="entry name" value="Coatomer_alpha_subunit"/>
    <property type="match status" value="1"/>
</dbReference>
<evidence type="ECO:0000256" key="9">
    <source>
        <dbReference type="ARBA" id="ARBA00023034"/>
    </source>
</evidence>
<keyword evidence="17" id="KW-1185">Reference proteome</keyword>
<dbReference type="PANTHER" id="PTHR19876">
    <property type="entry name" value="COATOMER"/>
    <property type="match status" value="1"/>
</dbReference>
<keyword evidence="5 11" id="KW-0853">WD repeat</keyword>
<dbReference type="PRINTS" id="PR00320">
    <property type="entry name" value="GPROTEINBRPT"/>
</dbReference>
<dbReference type="GO" id="GO:0006886">
    <property type="term" value="P:intracellular protein transport"/>
    <property type="evidence" value="ECO:0007669"/>
    <property type="project" value="InterPro"/>
</dbReference>
<dbReference type="Proteomes" id="UP000324585">
    <property type="component" value="Unassembled WGS sequence"/>
</dbReference>
<dbReference type="GO" id="GO:0030126">
    <property type="term" value="C:COPI vesicle coat"/>
    <property type="evidence" value="ECO:0007669"/>
    <property type="project" value="InterPro"/>
</dbReference>
<dbReference type="InterPro" id="IPR020472">
    <property type="entry name" value="WD40_PAC1"/>
</dbReference>
<evidence type="ECO:0000256" key="10">
    <source>
        <dbReference type="ARBA" id="ARBA00023136"/>
    </source>
</evidence>
<dbReference type="OMA" id="EMTYQKQ"/>
<keyword evidence="6" id="KW-0677">Repeat</keyword>
<feature type="repeat" description="WD" evidence="11">
    <location>
        <begin position="263"/>
        <end position="304"/>
    </location>
</feature>
<protein>
    <submittedName>
        <fullName evidence="16">Coatomer subunit alpha</fullName>
    </submittedName>
</protein>
<proteinExistence type="predicted"/>
<dbReference type="CDD" id="cd22948">
    <property type="entry name" value="Coatomer_WDAD_alpha"/>
    <property type="match status" value="1"/>
</dbReference>
<dbReference type="FunFam" id="1.25.40.470:FF:000002">
    <property type="entry name" value="Coatomer subunit alpha"/>
    <property type="match status" value="1"/>
</dbReference>
<evidence type="ECO:0000256" key="7">
    <source>
        <dbReference type="ARBA" id="ARBA00022892"/>
    </source>
</evidence>
<dbReference type="Gene3D" id="2.130.10.10">
    <property type="entry name" value="YVTN repeat-like/Quinoprotein amine dehydrogenase"/>
    <property type="match status" value="1"/>
</dbReference>
<dbReference type="GO" id="GO:0006888">
    <property type="term" value="P:endoplasmic reticulum to Golgi vesicle-mediated transport"/>
    <property type="evidence" value="ECO:0007669"/>
    <property type="project" value="InterPro"/>
</dbReference>
<dbReference type="Pfam" id="PF04053">
    <property type="entry name" value="B-prop_COPA_B_2nd"/>
    <property type="match status" value="1"/>
</dbReference>
<dbReference type="SMART" id="SM00320">
    <property type="entry name" value="WD40"/>
    <property type="match status" value="7"/>
</dbReference>
<dbReference type="InterPro" id="IPR036322">
    <property type="entry name" value="WD40_repeat_dom_sf"/>
</dbReference>
<comment type="caution">
    <text evidence="16">The sequence shown here is derived from an EMBL/GenBank/DDBJ whole genome shotgun (WGS) entry which is preliminary data.</text>
</comment>
<dbReference type="GO" id="GO:0006891">
    <property type="term" value="P:intra-Golgi vesicle-mediated transport"/>
    <property type="evidence" value="ECO:0007669"/>
    <property type="project" value="TreeGrafter"/>
</dbReference>
<dbReference type="PANTHER" id="PTHR19876:SF1">
    <property type="entry name" value="COATOMER SUBUNIT ALPHA"/>
    <property type="match status" value="1"/>
</dbReference>
<dbReference type="Pfam" id="PF00400">
    <property type="entry name" value="WD40"/>
    <property type="match status" value="6"/>
</dbReference>
<feature type="repeat" description="WD" evidence="11">
    <location>
        <begin position="47"/>
        <end position="88"/>
    </location>
</feature>
<dbReference type="GO" id="GO:0000139">
    <property type="term" value="C:Golgi membrane"/>
    <property type="evidence" value="ECO:0007669"/>
    <property type="project" value="UniProtKB-SubCell"/>
</dbReference>
<feature type="repeat" description="WD" evidence="11">
    <location>
        <begin position="131"/>
        <end position="172"/>
    </location>
</feature>
<keyword evidence="3" id="KW-0813">Transport</keyword>
<feature type="repeat" description="WD" evidence="11">
    <location>
        <begin position="5"/>
        <end position="46"/>
    </location>
</feature>
<evidence type="ECO:0000259" key="15">
    <source>
        <dbReference type="Pfam" id="PF23953"/>
    </source>
</evidence>
<dbReference type="InterPro" id="IPR010714">
    <property type="entry name" value="Coatomer_asu_C"/>
</dbReference>
<dbReference type="InterPro" id="IPR015943">
    <property type="entry name" value="WD40/YVTN_repeat-like_dom_sf"/>
</dbReference>
<feature type="repeat" description="WD" evidence="11">
    <location>
        <begin position="89"/>
        <end position="130"/>
    </location>
</feature>
<evidence type="ECO:0000256" key="12">
    <source>
        <dbReference type="SAM" id="MobiDB-lite"/>
    </source>
</evidence>
<evidence type="ECO:0000256" key="11">
    <source>
        <dbReference type="PROSITE-ProRule" id="PRU00221"/>
    </source>
</evidence>
<gene>
    <name evidence="16" type="ORF">FVE85_8478</name>
</gene>
<dbReference type="PROSITE" id="PS50082">
    <property type="entry name" value="WD_REPEATS_2"/>
    <property type="match status" value="6"/>
</dbReference>
<evidence type="ECO:0000256" key="3">
    <source>
        <dbReference type="ARBA" id="ARBA00022448"/>
    </source>
</evidence>
<evidence type="ECO:0000259" key="14">
    <source>
        <dbReference type="Pfam" id="PF06957"/>
    </source>
</evidence>
<evidence type="ECO:0000256" key="8">
    <source>
        <dbReference type="ARBA" id="ARBA00022927"/>
    </source>
</evidence>
<dbReference type="InterPro" id="IPR056176">
    <property type="entry name" value="TPR_COPA_B"/>
</dbReference>
<feature type="domain" description="COPA/B second beta-propeller" evidence="13">
    <location>
        <begin position="410"/>
        <end position="625"/>
    </location>
</feature>
<dbReference type="CDD" id="cd00200">
    <property type="entry name" value="WD40"/>
    <property type="match status" value="1"/>
</dbReference>
<name>A0A5J4YKQ3_PORPP</name>
<evidence type="ECO:0000313" key="16">
    <source>
        <dbReference type="EMBL" id="KAA8491996.1"/>
    </source>
</evidence>
<dbReference type="InterPro" id="IPR019775">
    <property type="entry name" value="WD40_repeat_CS"/>
</dbReference>
<dbReference type="OrthoDB" id="10261470at2759"/>
<dbReference type="SUPFAM" id="SSF50978">
    <property type="entry name" value="WD40 repeat-like"/>
    <property type="match status" value="1"/>
</dbReference>
<keyword evidence="4" id="KW-0963">Cytoplasm</keyword>
<feature type="region of interest" description="Disordered" evidence="12">
    <location>
        <begin position="171"/>
        <end position="191"/>
    </location>
</feature>
<evidence type="ECO:0000256" key="1">
    <source>
        <dbReference type="ARBA" id="ARBA00004255"/>
    </source>
</evidence>